<protein>
    <submittedName>
        <fullName evidence="2">Uncharacterized protein</fullName>
    </submittedName>
</protein>
<evidence type="ECO:0000256" key="1">
    <source>
        <dbReference type="SAM" id="MobiDB-lite"/>
    </source>
</evidence>
<evidence type="ECO:0000313" key="2">
    <source>
        <dbReference type="EMBL" id="TNN39988.1"/>
    </source>
</evidence>
<gene>
    <name evidence="2" type="ORF">EYF80_049841</name>
</gene>
<sequence length="192" mass="20776">MLSMHSLDSLHPGRTVQVCGAVRGWGGGVGGVSSSLPRSVAELPGDTSRQPCSGSTDCIRRNPGNRSVTWRHSVSRLRTPELMGGREGAREEEVRNSGEEGKKVLGSRLDFELLSTSAVTIRAAGQDTYQQVRMLAEVKRMMGTGRSRSVILVGGVNFRPLGSTARPTTGRRGASRDLREENDNNTFILKII</sequence>
<accession>A0A4Z2FFQ6</accession>
<dbReference type="Proteomes" id="UP000314294">
    <property type="component" value="Unassembled WGS sequence"/>
</dbReference>
<comment type="caution">
    <text evidence="2">The sequence shown here is derived from an EMBL/GenBank/DDBJ whole genome shotgun (WGS) entry which is preliminary data.</text>
</comment>
<feature type="compositionally biased region" description="Basic and acidic residues" evidence="1">
    <location>
        <begin position="87"/>
        <end position="101"/>
    </location>
</feature>
<organism evidence="2 3">
    <name type="scientific">Liparis tanakae</name>
    <name type="common">Tanaka's snailfish</name>
    <dbReference type="NCBI Taxonomy" id="230148"/>
    <lineage>
        <taxon>Eukaryota</taxon>
        <taxon>Metazoa</taxon>
        <taxon>Chordata</taxon>
        <taxon>Craniata</taxon>
        <taxon>Vertebrata</taxon>
        <taxon>Euteleostomi</taxon>
        <taxon>Actinopterygii</taxon>
        <taxon>Neopterygii</taxon>
        <taxon>Teleostei</taxon>
        <taxon>Neoteleostei</taxon>
        <taxon>Acanthomorphata</taxon>
        <taxon>Eupercaria</taxon>
        <taxon>Perciformes</taxon>
        <taxon>Cottioidei</taxon>
        <taxon>Cottales</taxon>
        <taxon>Liparidae</taxon>
        <taxon>Liparis</taxon>
    </lineage>
</organism>
<dbReference type="AlphaFoldDB" id="A0A4Z2FFQ6"/>
<keyword evidence="3" id="KW-1185">Reference proteome</keyword>
<evidence type="ECO:0000313" key="3">
    <source>
        <dbReference type="Proteomes" id="UP000314294"/>
    </source>
</evidence>
<dbReference type="EMBL" id="SRLO01001228">
    <property type="protein sequence ID" value="TNN39988.1"/>
    <property type="molecule type" value="Genomic_DNA"/>
</dbReference>
<name>A0A4Z2FFQ6_9TELE</name>
<reference evidence="2 3" key="1">
    <citation type="submission" date="2019-03" db="EMBL/GenBank/DDBJ databases">
        <title>First draft genome of Liparis tanakae, snailfish: a comprehensive survey of snailfish specific genes.</title>
        <authorList>
            <person name="Kim W."/>
            <person name="Song I."/>
            <person name="Jeong J.-H."/>
            <person name="Kim D."/>
            <person name="Kim S."/>
            <person name="Ryu S."/>
            <person name="Song J.Y."/>
            <person name="Lee S.K."/>
        </authorList>
    </citation>
    <scope>NUCLEOTIDE SEQUENCE [LARGE SCALE GENOMIC DNA]</scope>
    <source>
        <tissue evidence="2">Muscle</tissue>
    </source>
</reference>
<feature type="region of interest" description="Disordered" evidence="1">
    <location>
        <begin position="82"/>
        <end position="101"/>
    </location>
</feature>
<proteinExistence type="predicted"/>